<keyword evidence="3" id="KW-1185">Reference proteome</keyword>
<proteinExistence type="predicted"/>
<accession>A0A3P7VU79</accession>
<name>A0A3P7VU79_HAEPC</name>
<sequence>MSQRRRQRQRRRRKRRRKRRKRKRKRKRKRSDLPRMLQLYKINDVNRSNSDSLRIEP</sequence>
<gene>
    <name evidence="2" type="ORF">HPLM_LOCUS14051</name>
</gene>
<evidence type="ECO:0000313" key="3">
    <source>
        <dbReference type="Proteomes" id="UP000268014"/>
    </source>
</evidence>
<protein>
    <submittedName>
        <fullName evidence="2">Uncharacterized protein</fullName>
    </submittedName>
</protein>
<feature type="compositionally biased region" description="Polar residues" evidence="1">
    <location>
        <begin position="45"/>
        <end position="57"/>
    </location>
</feature>
<reference evidence="2 3" key="1">
    <citation type="submission" date="2018-11" db="EMBL/GenBank/DDBJ databases">
        <authorList>
            <consortium name="Pathogen Informatics"/>
        </authorList>
    </citation>
    <scope>NUCLEOTIDE SEQUENCE [LARGE SCALE GENOMIC DNA]</scope>
    <source>
        <strain evidence="2 3">MHpl1</strain>
    </source>
</reference>
<feature type="region of interest" description="Disordered" evidence="1">
    <location>
        <begin position="1"/>
        <end position="57"/>
    </location>
</feature>
<evidence type="ECO:0000256" key="1">
    <source>
        <dbReference type="SAM" id="MobiDB-lite"/>
    </source>
</evidence>
<organism evidence="2 3">
    <name type="scientific">Haemonchus placei</name>
    <name type="common">Barber's pole worm</name>
    <dbReference type="NCBI Taxonomy" id="6290"/>
    <lineage>
        <taxon>Eukaryota</taxon>
        <taxon>Metazoa</taxon>
        <taxon>Ecdysozoa</taxon>
        <taxon>Nematoda</taxon>
        <taxon>Chromadorea</taxon>
        <taxon>Rhabditida</taxon>
        <taxon>Rhabditina</taxon>
        <taxon>Rhabditomorpha</taxon>
        <taxon>Strongyloidea</taxon>
        <taxon>Trichostrongylidae</taxon>
        <taxon>Haemonchus</taxon>
    </lineage>
</organism>
<dbReference type="Proteomes" id="UP000268014">
    <property type="component" value="Unassembled WGS sequence"/>
</dbReference>
<evidence type="ECO:0000313" key="2">
    <source>
        <dbReference type="EMBL" id="VDO51656.1"/>
    </source>
</evidence>
<feature type="compositionally biased region" description="Basic residues" evidence="1">
    <location>
        <begin position="1"/>
        <end position="30"/>
    </location>
</feature>
<dbReference type="EMBL" id="UZAF01018428">
    <property type="protein sequence ID" value="VDO51656.1"/>
    <property type="molecule type" value="Genomic_DNA"/>
</dbReference>
<dbReference type="AlphaFoldDB" id="A0A3P7VU79"/>